<keyword evidence="10" id="KW-0406">Ion transport</keyword>
<evidence type="ECO:0000256" key="1">
    <source>
        <dbReference type="ARBA" id="ARBA00004651"/>
    </source>
</evidence>
<dbReference type="NCBIfam" id="NF010828">
    <property type="entry name" value="PRK14232.1"/>
    <property type="match status" value="1"/>
</dbReference>
<keyword evidence="10" id="KW-0813">Transport</keyword>
<evidence type="ECO:0000256" key="4">
    <source>
        <dbReference type="ARBA" id="ARBA00022989"/>
    </source>
</evidence>
<dbReference type="Proteomes" id="UP000776252">
    <property type="component" value="Unassembled WGS sequence"/>
</dbReference>
<organism evidence="11 12">
    <name type="scientific">Clostridium frigoris</name>
    <dbReference type="NCBI Taxonomy" id="205327"/>
    <lineage>
        <taxon>Bacteria</taxon>
        <taxon>Bacillati</taxon>
        <taxon>Bacillota</taxon>
        <taxon>Clostridia</taxon>
        <taxon>Eubacteriales</taxon>
        <taxon>Clostridiaceae</taxon>
        <taxon>Clostridium</taxon>
    </lineage>
</organism>
<proteinExistence type="inferred from homology"/>
<evidence type="ECO:0000256" key="5">
    <source>
        <dbReference type="ARBA" id="ARBA00023136"/>
    </source>
</evidence>
<comment type="function">
    <text evidence="9 10">Fluoride-specific ion channel. Important for reducing fluoride concentration in the cell, thus reducing its toxicity.</text>
</comment>
<feature type="binding site" evidence="10">
    <location>
        <position position="72"/>
    </location>
    <ligand>
        <name>Na(+)</name>
        <dbReference type="ChEBI" id="CHEBI:29101"/>
        <note>structural</note>
    </ligand>
</feature>
<dbReference type="PANTHER" id="PTHR28259">
    <property type="entry name" value="FLUORIDE EXPORT PROTEIN 1-RELATED"/>
    <property type="match status" value="1"/>
</dbReference>
<sequence length="119" mass="12699">MTYVLVAVGGAAGSLVRYSLGKFISEKSKHSLPIGTFIINITGALLLGFVSTIGVSNNILLLLGDGFLGAYTTFSTFMYEGFNLFQEKEKLNAFIYILCTLILGTVGYAIGSKIGSLIE</sequence>
<protein>
    <recommendedName>
        <fullName evidence="10">Fluoride-specific ion channel FluC</fullName>
    </recommendedName>
</protein>
<evidence type="ECO:0000313" key="11">
    <source>
        <dbReference type="EMBL" id="MBU3160401.1"/>
    </source>
</evidence>
<keyword evidence="10" id="KW-0479">Metal-binding</keyword>
<evidence type="ECO:0000256" key="10">
    <source>
        <dbReference type="HAMAP-Rule" id="MF_00454"/>
    </source>
</evidence>
<evidence type="ECO:0000256" key="2">
    <source>
        <dbReference type="ARBA" id="ARBA00022475"/>
    </source>
</evidence>
<evidence type="ECO:0000313" key="12">
    <source>
        <dbReference type="Proteomes" id="UP000776252"/>
    </source>
</evidence>
<dbReference type="HAMAP" id="MF_00454">
    <property type="entry name" value="FluC"/>
    <property type="match status" value="1"/>
</dbReference>
<evidence type="ECO:0000256" key="6">
    <source>
        <dbReference type="ARBA" id="ARBA00023303"/>
    </source>
</evidence>
<dbReference type="PANTHER" id="PTHR28259:SF1">
    <property type="entry name" value="FLUORIDE EXPORT PROTEIN 1-RELATED"/>
    <property type="match status" value="1"/>
</dbReference>
<keyword evidence="10" id="KW-0915">Sodium</keyword>
<keyword evidence="3 10" id="KW-0812">Transmembrane</keyword>
<evidence type="ECO:0000256" key="7">
    <source>
        <dbReference type="ARBA" id="ARBA00035120"/>
    </source>
</evidence>
<dbReference type="EMBL" id="JAHLDV010000026">
    <property type="protein sequence ID" value="MBU3160401.1"/>
    <property type="molecule type" value="Genomic_DNA"/>
</dbReference>
<comment type="catalytic activity">
    <reaction evidence="8">
        <text>fluoride(in) = fluoride(out)</text>
        <dbReference type="Rhea" id="RHEA:76159"/>
        <dbReference type="ChEBI" id="CHEBI:17051"/>
    </reaction>
    <physiologicalReaction direction="left-to-right" evidence="8">
        <dbReference type="Rhea" id="RHEA:76160"/>
    </physiologicalReaction>
</comment>
<keyword evidence="6 10" id="KW-0407">Ion channel</keyword>
<keyword evidence="2 10" id="KW-1003">Cell membrane</keyword>
<dbReference type="InterPro" id="IPR003691">
    <property type="entry name" value="FluC"/>
</dbReference>
<name>A0ABS6BU04_9CLOT</name>
<keyword evidence="12" id="KW-1185">Reference proteome</keyword>
<accession>A0ABS6BU04</accession>
<dbReference type="NCBIfam" id="TIGR00494">
    <property type="entry name" value="crcB"/>
    <property type="match status" value="1"/>
</dbReference>
<comment type="similarity">
    <text evidence="7 10">Belongs to the fluoride channel Fluc/FEX (TC 1.A.43) family.</text>
</comment>
<feature type="transmembrane region" description="Helical" evidence="10">
    <location>
        <begin position="31"/>
        <end position="52"/>
    </location>
</feature>
<feature type="transmembrane region" description="Helical" evidence="10">
    <location>
        <begin position="59"/>
        <end position="79"/>
    </location>
</feature>
<keyword evidence="4 10" id="KW-1133">Transmembrane helix</keyword>
<gene>
    <name evidence="10 11" type="primary">crcB</name>
    <name evidence="10" type="synonym">fluC</name>
    <name evidence="11" type="ORF">KPL37_11655</name>
</gene>
<feature type="binding site" evidence="10">
    <location>
        <position position="69"/>
    </location>
    <ligand>
        <name>Na(+)</name>
        <dbReference type="ChEBI" id="CHEBI:29101"/>
        <note>structural</note>
    </ligand>
</feature>
<reference evidence="11 12" key="1">
    <citation type="submission" date="2021-06" db="EMBL/GenBank/DDBJ databases">
        <title>Clostridia strains as spoilage organisms.</title>
        <authorList>
            <person name="Wambui J."/>
            <person name="Stephan R."/>
            <person name="Stevens M.J.A."/>
        </authorList>
    </citation>
    <scope>NUCLEOTIDE SEQUENCE [LARGE SCALE GENOMIC DNA]</scope>
    <source>
        <strain evidence="11 12">DSM 14204</strain>
    </source>
</reference>
<comment type="caution">
    <text evidence="11">The sequence shown here is derived from an EMBL/GenBank/DDBJ whole genome shotgun (WGS) entry which is preliminary data.</text>
</comment>
<feature type="transmembrane region" description="Helical" evidence="10">
    <location>
        <begin position="91"/>
        <end position="111"/>
    </location>
</feature>
<evidence type="ECO:0000256" key="8">
    <source>
        <dbReference type="ARBA" id="ARBA00035585"/>
    </source>
</evidence>
<comment type="subcellular location">
    <subcellularLocation>
        <location evidence="1 10">Cell membrane</location>
        <topology evidence="1 10">Multi-pass membrane protein</topology>
    </subcellularLocation>
</comment>
<dbReference type="Pfam" id="PF02537">
    <property type="entry name" value="CRCB"/>
    <property type="match status" value="1"/>
</dbReference>
<comment type="activity regulation">
    <text evidence="10">Na(+) is not transported, but it plays an essential structural role and its presence is essential for fluoride channel function.</text>
</comment>
<evidence type="ECO:0000256" key="3">
    <source>
        <dbReference type="ARBA" id="ARBA00022692"/>
    </source>
</evidence>
<keyword evidence="5 10" id="KW-0472">Membrane</keyword>
<evidence type="ECO:0000256" key="9">
    <source>
        <dbReference type="ARBA" id="ARBA00049940"/>
    </source>
</evidence>
<dbReference type="RefSeq" id="WP_216149522.1">
    <property type="nucleotide sequence ID" value="NZ_JAHLDV010000026.1"/>
</dbReference>